<name>A0ABQ9P5G1_9PEZI</name>
<evidence type="ECO:0000259" key="4">
    <source>
        <dbReference type="Pfam" id="PF10187"/>
    </source>
</evidence>
<dbReference type="PANTHER" id="PTHR13495:SF0">
    <property type="entry name" value="PSME3-INTERACTING PROTEIN"/>
    <property type="match status" value="1"/>
</dbReference>
<comment type="caution">
    <text evidence="5">The sequence shown here is derived from an EMBL/GenBank/DDBJ whole genome shotgun (WGS) entry which is preliminary data.</text>
</comment>
<keyword evidence="6" id="KW-1185">Reference proteome</keyword>
<evidence type="ECO:0000256" key="2">
    <source>
        <dbReference type="ARBA" id="ARBA00023242"/>
    </source>
</evidence>
<feature type="region of interest" description="Disordered" evidence="3">
    <location>
        <begin position="109"/>
        <end position="265"/>
    </location>
</feature>
<evidence type="ECO:0000313" key="5">
    <source>
        <dbReference type="EMBL" id="KAJ9668571.1"/>
    </source>
</evidence>
<dbReference type="Pfam" id="PF10187">
    <property type="entry name" value="FAM192A_Fyv6_N"/>
    <property type="match status" value="2"/>
</dbReference>
<dbReference type="EMBL" id="JAPDRL010000006">
    <property type="protein sequence ID" value="KAJ9668571.1"/>
    <property type="molecule type" value="Genomic_DNA"/>
</dbReference>
<feature type="compositionally biased region" description="Basic and acidic residues" evidence="3">
    <location>
        <begin position="109"/>
        <end position="142"/>
    </location>
</feature>
<accession>A0ABQ9P5G1</accession>
<dbReference type="PANTHER" id="PTHR13495">
    <property type="entry name" value="NEFA-INTERACTING NUCLEAR PROTEIN NIP30"/>
    <property type="match status" value="1"/>
</dbReference>
<keyword evidence="2" id="KW-0539">Nucleus</keyword>
<evidence type="ECO:0000313" key="6">
    <source>
        <dbReference type="Proteomes" id="UP001172684"/>
    </source>
</evidence>
<feature type="compositionally biased region" description="Low complexity" evidence="3">
    <location>
        <begin position="187"/>
        <end position="198"/>
    </location>
</feature>
<gene>
    <name evidence="5" type="ORF">H2201_001213</name>
</gene>
<sequence length="265" mass="28629">MSRFVPGGTIDQPNERDDAWLKAQQEIEAAQLRKAEEKKGFQEGGKTLYETLQANKGKAWMGTSDDVGWLHVKAAKQEAFEESIRLKNQFRSLDDDEVEFLDSVLESTRAKEAAVRKETSEQLELFRRQQEEAEKAALREGDSGSPLVEEEQWHTSGRKRKKPLDKGPLKGVKLRKSSSTAEKPEMATSSTAVSAAGSSERKTAQNGSEAASPSAVIAETSVTSAVTSATPAKNADIATKTSLKAPSAKGPAVLGLGGYSSDEDD</sequence>
<evidence type="ECO:0000256" key="1">
    <source>
        <dbReference type="ARBA" id="ARBA00004123"/>
    </source>
</evidence>
<comment type="subcellular location">
    <subcellularLocation>
        <location evidence="1">Nucleus</location>
    </subcellularLocation>
</comment>
<reference evidence="5" key="1">
    <citation type="submission" date="2022-10" db="EMBL/GenBank/DDBJ databases">
        <title>Culturing micro-colonial fungi from biological soil crusts in the Mojave desert and describing Neophaeococcomyces mojavensis, and introducing the new genera and species Taxawa tesnikishii.</title>
        <authorList>
            <person name="Kurbessoian T."/>
            <person name="Stajich J.E."/>
        </authorList>
    </citation>
    <scope>NUCLEOTIDE SEQUENCE</scope>
    <source>
        <strain evidence="5">TK_1</strain>
    </source>
</reference>
<feature type="domain" description="FAM192A/Fyv6 N-terminal" evidence="4">
    <location>
        <begin position="73"/>
        <end position="127"/>
    </location>
</feature>
<proteinExistence type="predicted"/>
<feature type="compositionally biased region" description="Low complexity" evidence="3">
    <location>
        <begin position="214"/>
        <end position="230"/>
    </location>
</feature>
<dbReference type="Proteomes" id="UP001172684">
    <property type="component" value="Unassembled WGS sequence"/>
</dbReference>
<dbReference type="InterPro" id="IPR039845">
    <property type="entry name" value="FAM192A"/>
</dbReference>
<evidence type="ECO:0000256" key="3">
    <source>
        <dbReference type="SAM" id="MobiDB-lite"/>
    </source>
</evidence>
<protein>
    <recommendedName>
        <fullName evidence="4">FAM192A/Fyv6 N-terminal domain-containing protein</fullName>
    </recommendedName>
</protein>
<organism evidence="5 6">
    <name type="scientific">Coniosporium apollinis</name>
    <dbReference type="NCBI Taxonomy" id="61459"/>
    <lineage>
        <taxon>Eukaryota</taxon>
        <taxon>Fungi</taxon>
        <taxon>Dikarya</taxon>
        <taxon>Ascomycota</taxon>
        <taxon>Pezizomycotina</taxon>
        <taxon>Dothideomycetes</taxon>
        <taxon>Dothideomycetes incertae sedis</taxon>
        <taxon>Coniosporium</taxon>
    </lineage>
</organism>
<dbReference type="InterPro" id="IPR019331">
    <property type="entry name" value="FAM192A/Fyv6_N"/>
</dbReference>
<feature type="domain" description="FAM192A/Fyv6 N-terminal" evidence="4">
    <location>
        <begin position="4"/>
        <end position="58"/>
    </location>
</feature>